<evidence type="ECO:0000313" key="1">
    <source>
        <dbReference type="EMBL" id="GAA0946682.1"/>
    </source>
</evidence>
<evidence type="ECO:0000313" key="2">
    <source>
        <dbReference type="Proteomes" id="UP001501578"/>
    </source>
</evidence>
<accession>A0ABP4B7U1</accession>
<reference evidence="2" key="1">
    <citation type="journal article" date="2019" name="Int. J. Syst. Evol. Microbiol.">
        <title>The Global Catalogue of Microorganisms (GCM) 10K type strain sequencing project: providing services to taxonomists for standard genome sequencing and annotation.</title>
        <authorList>
            <consortium name="The Broad Institute Genomics Platform"/>
            <consortium name="The Broad Institute Genome Sequencing Center for Infectious Disease"/>
            <person name="Wu L."/>
            <person name="Ma J."/>
        </authorList>
    </citation>
    <scope>NUCLEOTIDE SEQUENCE [LARGE SCALE GENOMIC DNA]</scope>
    <source>
        <strain evidence="2">JCM 11136</strain>
    </source>
</reference>
<dbReference type="Proteomes" id="UP001501578">
    <property type="component" value="Unassembled WGS sequence"/>
</dbReference>
<protein>
    <submittedName>
        <fullName evidence="1">Uncharacterized protein</fullName>
    </submittedName>
</protein>
<sequence>MSLTEGRHHLGEASTRAKYAHTHTAFTRQGEVESVLIGIDDYRRLLWQGLSPDDRAYALDQHARTLAGHVGEVGVEFEADTAEELLERAREHFRAKPA</sequence>
<proteinExistence type="predicted"/>
<keyword evidence="2" id="KW-1185">Reference proteome</keyword>
<organism evidence="1 2">
    <name type="scientific">Nonomuraea longicatena</name>
    <dbReference type="NCBI Taxonomy" id="83682"/>
    <lineage>
        <taxon>Bacteria</taxon>
        <taxon>Bacillati</taxon>
        <taxon>Actinomycetota</taxon>
        <taxon>Actinomycetes</taxon>
        <taxon>Streptosporangiales</taxon>
        <taxon>Streptosporangiaceae</taxon>
        <taxon>Nonomuraea</taxon>
    </lineage>
</organism>
<comment type="caution">
    <text evidence="1">The sequence shown here is derived from an EMBL/GenBank/DDBJ whole genome shotgun (WGS) entry which is preliminary data.</text>
</comment>
<gene>
    <name evidence="1" type="ORF">GCM10009560_62590</name>
</gene>
<dbReference type="EMBL" id="BAAAHQ010000040">
    <property type="protein sequence ID" value="GAA0946682.1"/>
    <property type="molecule type" value="Genomic_DNA"/>
</dbReference>
<name>A0ABP4B7U1_9ACTN</name>